<gene>
    <name evidence="2" type="ORF">XENORESO_006866</name>
</gene>
<protein>
    <submittedName>
        <fullName evidence="2">Uncharacterized protein</fullName>
    </submittedName>
</protein>
<comment type="caution">
    <text evidence="2">The sequence shown here is derived from an EMBL/GenBank/DDBJ whole genome shotgun (WGS) entry which is preliminary data.</text>
</comment>
<organism evidence="2 3">
    <name type="scientific">Xenotaenia resolanae</name>
    <dbReference type="NCBI Taxonomy" id="208358"/>
    <lineage>
        <taxon>Eukaryota</taxon>
        <taxon>Metazoa</taxon>
        <taxon>Chordata</taxon>
        <taxon>Craniata</taxon>
        <taxon>Vertebrata</taxon>
        <taxon>Euteleostomi</taxon>
        <taxon>Actinopterygii</taxon>
        <taxon>Neopterygii</taxon>
        <taxon>Teleostei</taxon>
        <taxon>Neoteleostei</taxon>
        <taxon>Acanthomorphata</taxon>
        <taxon>Ovalentaria</taxon>
        <taxon>Atherinomorphae</taxon>
        <taxon>Cyprinodontiformes</taxon>
        <taxon>Goodeidae</taxon>
        <taxon>Xenotaenia</taxon>
    </lineage>
</organism>
<evidence type="ECO:0000313" key="3">
    <source>
        <dbReference type="Proteomes" id="UP001444071"/>
    </source>
</evidence>
<sequence>MALLPQYSASDCPNISASTPHSVSPNSSPSGPALCALLPDPLQPPGMSMGIPSTRSGGGYVRFQAVQSCFAALFSKQVHLEGGLCSCALSHLVWNQAHLEA</sequence>
<feature type="region of interest" description="Disordered" evidence="1">
    <location>
        <begin position="1"/>
        <end position="35"/>
    </location>
</feature>
<name>A0ABV0X7A9_9TELE</name>
<proteinExistence type="predicted"/>
<accession>A0ABV0X7A9</accession>
<evidence type="ECO:0000256" key="1">
    <source>
        <dbReference type="SAM" id="MobiDB-lite"/>
    </source>
</evidence>
<reference evidence="2 3" key="1">
    <citation type="submission" date="2021-06" db="EMBL/GenBank/DDBJ databases">
        <authorList>
            <person name="Palmer J.M."/>
        </authorList>
    </citation>
    <scope>NUCLEOTIDE SEQUENCE [LARGE SCALE GENOMIC DNA]</scope>
    <source>
        <strain evidence="2 3">XR_2019</strain>
        <tissue evidence="2">Muscle</tissue>
    </source>
</reference>
<keyword evidence="3" id="KW-1185">Reference proteome</keyword>
<feature type="compositionally biased region" description="Polar residues" evidence="1">
    <location>
        <begin position="7"/>
        <end position="30"/>
    </location>
</feature>
<evidence type="ECO:0000313" key="2">
    <source>
        <dbReference type="EMBL" id="MEQ2277740.1"/>
    </source>
</evidence>
<dbReference type="EMBL" id="JAHRIM010092372">
    <property type="protein sequence ID" value="MEQ2277740.1"/>
    <property type="molecule type" value="Genomic_DNA"/>
</dbReference>
<dbReference type="Proteomes" id="UP001444071">
    <property type="component" value="Unassembled WGS sequence"/>
</dbReference>